<comment type="cofactor">
    <cofactor evidence="1 4">
        <name>pyridoxal 5'-phosphate</name>
        <dbReference type="ChEBI" id="CHEBI:597326"/>
    </cofactor>
</comment>
<sequence length="383" mass="43285">MKGFSQRLGEVQEYYFSKKLKEVQQLREAGKPIINMGIGSPDLPPHSLVVTALKNASDDPGAHGYQPYQGSQRLREAMAGFYRRHYGVSLDPNKEILPLMGSKEGIMHISMAFLDEGDEVLIPNPGYPTYTSVTKLLNAKPVYYDLLENDQWEPDWEALENMDLEKVKLMWVNYPHMPTGSRGSRDLFIKLISFAKRNGILLVNDNPYSFILNPEPISVLSTDGAKDHALELNSLSKTFNIPGWRVGMLMGREDYLQAVLRVKSNMDSGMFLGIQEGATAALGLDESWIKEINTVYASRRELVLELADELGLTYQKDTSGMFVWTKIPEKGNALEMVDKLLYEKHLFVTPGVIFGSRGENYIRFSLCVKEALILEAIHRIKEK</sequence>
<reference evidence="7" key="1">
    <citation type="journal article" date="2019" name="Int. J. Syst. Evol. Microbiol.">
        <title>The Global Catalogue of Microorganisms (GCM) 10K type strain sequencing project: providing services to taxonomists for standard genome sequencing and annotation.</title>
        <authorList>
            <consortium name="The Broad Institute Genomics Platform"/>
            <consortium name="The Broad Institute Genome Sequencing Center for Infectious Disease"/>
            <person name="Wu L."/>
            <person name="Ma J."/>
        </authorList>
    </citation>
    <scope>NUCLEOTIDE SEQUENCE [LARGE SCALE GENOMIC DNA]</scope>
    <source>
        <strain evidence="7">CGMCC 4.7466</strain>
    </source>
</reference>
<keyword evidence="2 4" id="KW-0032">Aminotransferase</keyword>
<evidence type="ECO:0000313" key="7">
    <source>
        <dbReference type="Proteomes" id="UP001595818"/>
    </source>
</evidence>
<dbReference type="CDD" id="cd00609">
    <property type="entry name" value="AAT_like"/>
    <property type="match status" value="1"/>
</dbReference>
<evidence type="ECO:0000256" key="3">
    <source>
        <dbReference type="ARBA" id="ARBA00022679"/>
    </source>
</evidence>
<evidence type="ECO:0000259" key="5">
    <source>
        <dbReference type="Pfam" id="PF00155"/>
    </source>
</evidence>
<dbReference type="Gene3D" id="3.40.640.10">
    <property type="entry name" value="Type I PLP-dependent aspartate aminotransferase-like (Major domain)"/>
    <property type="match status" value="1"/>
</dbReference>
<dbReference type="Gene3D" id="3.90.1150.10">
    <property type="entry name" value="Aspartate Aminotransferase, domain 1"/>
    <property type="match status" value="1"/>
</dbReference>
<dbReference type="RefSeq" id="WP_377068076.1">
    <property type="nucleotide sequence ID" value="NZ_JBHSJJ010000017.1"/>
</dbReference>
<protein>
    <recommendedName>
        <fullName evidence="4">Aminotransferase</fullName>
        <ecNumber evidence="4">2.6.1.-</ecNumber>
    </recommendedName>
</protein>
<comment type="similarity">
    <text evidence="4">Belongs to the class-I pyridoxal-phosphate-dependent aminotransferase family.</text>
</comment>
<gene>
    <name evidence="6" type="ORF">ACFPFU_21700</name>
</gene>
<feature type="domain" description="Aminotransferase class I/classII large" evidence="5">
    <location>
        <begin position="32"/>
        <end position="380"/>
    </location>
</feature>
<dbReference type="PANTHER" id="PTHR42832">
    <property type="entry name" value="AMINO ACID AMINOTRANSFERASE"/>
    <property type="match status" value="1"/>
</dbReference>
<proteinExistence type="inferred from homology"/>
<evidence type="ECO:0000256" key="2">
    <source>
        <dbReference type="ARBA" id="ARBA00022576"/>
    </source>
</evidence>
<evidence type="ECO:0000313" key="6">
    <source>
        <dbReference type="EMBL" id="MFC4874333.1"/>
    </source>
</evidence>
<dbReference type="SUPFAM" id="SSF53383">
    <property type="entry name" value="PLP-dependent transferases"/>
    <property type="match status" value="1"/>
</dbReference>
<evidence type="ECO:0000256" key="4">
    <source>
        <dbReference type="RuleBase" id="RU000481"/>
    </source>
</evidence>
<dbReference type="GO" id="GO:0008483">
    <property type="term" value="F:transaminase activity"/>
    <property type="evidence" value="ECO:0007669"/>
    <property type="project" value="UniProtKB-KW"/>
</dbReference>
<accession>A0ABV9T6U9</accession>
<dbReference type="PANTHER" id="PTHR42832:SF3">
    <property type="entry name" value="L-GLUTAMINE--4-(METHYLSULFANYL)-2-OXOBUTANOATE AMINOTRANSFERASE"/>
    <property type="match status" value="1"/>
</dbReference>
<evidence type="ECO:0000256" key="1">
    <source>
        <dbReference type="ARBA" id="ARBA00001933"/>
    </source>
</evidence>
<dbReference type="InterPro" id="IPR015422">
    <property type="entry name" value="PyrdxlP-dep_Trfase_small"/>
</dbReference>
<dbReference type="EMBL" id="JBHSJJ010000017">
    <property type="protein sequence ID" value="MFC4874333.1"/>
    <property type="molecule type" value="Genomic_DNA"/>
</dbReference>
<dbReference type="InterPro" id="IPR004839">
    <property type="entry name" value="Aminotransferase_I/II_large"/>
</dbReference>
<dbReference type="InterPro" id="IPR050881">
    <property type="entry name" value="LL-DAP_aminotransferase"/>
</dbReference>
<keyword evidence="3 4" id="KW-0808">Transferase</keyword>
<comment type="caution">
    <text evidence="6">The sequence shown here is derived from an EMBL/GenBank/DDBJ whole genome shotgun (WGS) entry which is preliminary data.</text>
</comment>
<keyword evidence="7" id="KW-1185">Reference proteome</keyword>
<dbReference type="InterPro" id="IPR015421">
    <property type="entry name" value="PyrdxlP-dep_Trfase_major"/>
</dbReference>
<dbReference type="InterPro" id="IPR015424">
    <property type="entry name" value="PyrdxlP-dep_Trfase"/>
</dbReference>
<dbReference type="PROSITE" id="PS00105">
    <property type="entry name" value="AA_TRANSFER_CLASS_1"/>
    <property type="match status" value="1"/>
</dbReference>
<dbReference type="InterPro" id="IPR004838">
    <property type="entry name" value="NHTrfase_class1_PyrdxlP-BS"/>
</dbReference>
<name>A0ABV9T6U9_9BACT</name>
<dbReference type="Proteomes" id="UP001595818">
    <property type="component" value="Unassembled WGS sequence"/>
</dbReference>
<organism evidence="6 7">
    <name type="scientific">Negadavirga shengliensis</name>
    <dbReference type="NCBI Taxonomy" id="1389218"/>
    <lineage>
        <taxon>Bacteria</taxon>
        <taxon>Pseudomonadati</taxon>
        <taxon>Bacteroidota</taxon>
        <taxon>Cytophagia</taxon>
        <taxon>Cytophagales</taxon>
        <taxon>Cyclobacteriaceae</taxon>
        <taxon>Negadavirga</taxon>
    </lineage>
</organism>
<dbReference type="EC" id="2.6.1.-" evidence="4"/>
<dbReference type="Pfam" id="PF00155">
    <property type="entry name" value="Aminotran_1_2"/>
    <property type="match status" value="1"/>
</dbReference>